<organism evidence="11 12">
    <name type="scientific">Cucurbitaria berberidis CBS 394.84</name>
    <dbReference type="NCBI Taxonomy" id="1168544"/>
    <lineage>
        <taxon>Eukaryota</taxon>
        <taxon>Fungi</taxon>
        <taxon>Dikarya</taxon>
        <taxon>Ascomycota</taxon>
        <taxon>Pezizomycotina</taxon>
        <taxon>Dothideomycetes</taxon>
        <taxon>Pleosporomycetidae</taxon>
        <taxon>Pleosporales</taxon>
        <taxon>Pleosporineae</taxon>
        <taxon>Cucurbitariaceae</taxon>
        <taxon>Cucurbitaria</taxon>
    </lineage>
</organism>
<dbReference type="InterPro" id="IPR052287">
    <property type="entry name" value="NHEJ_factor"/>
</dbReference>
<feature type="region of interest" description="Disordered" evidence="8">
    <location>
        <begin position="289"/>
        <end position="528"/>
    </location>
</feature>
<evidence type="ECO:0000259" key="9">
    <source>
        <dbReference type="Pfam" id="PF09302"/>
    </source>
</evidence>
<evidence type="ECO:0000313" key="11">
    <source>
        <dbReference type="EMBL" id="KAF1846262.1"/>
    </source>
</evidence>
<feature type="compositionally biased region" description="Basic and acidic residues" evidence="8">
    <location>
        <begin position="482"/>
        <end position="517"/>
    </location>
</feature>
<dbReference type="InterPro" id="IPR053829">
    <property type="entry name" value="XLF-like_CC"/>
</dbReference>
<evidence type="ECO:0000256" key="8">
    <source>
        <dbReference type="SAM" id="MobiDB-lite"/>
    </source>
</evidence>
<accession>A0A9P4L9D4</accession>
<evidence type="ECO:0000256" key="4">
    <source>
        <dbReference type="ARBA" id="ARBA00023204"/>
    </source>
</evidence>
<dbReference type="InterPro" id="IPR038051">
    <property type="entry name" value="XRCC4-like_N_sf"/>
</dbReference>
<sequence length="528" mass="58421">MSCWRVLELSEQPDGEHIPQLLVKPVFNLDSYIIYVTDLSNIWSEELDLQGIVDRASREQSPIEVSKQDTTQLAILLDNVKKPLESSKNSTCHITRSGEDVVILHTTITLPEPLESLTWKFHLGKRSSIILKNELILPLLVSSHIQHGRITALVSVIADKDKAITRLVNQYESSNLDLAAAFPSVGGLKVGRKGIKREQAAKHVPALQPFREVAWREETGQLEESDVTTLGLFQEALAQSTPKVPSQLKSEDRENSWWSAVPVRLSLSKSTSKGKEKKATLAAKPNNIIVDSSEEETEDEFDTHENFKTRNIPSRTVKAPEPIPSLVQNEQDGDDLDSTEDDGDLDAPPKSQSQSQTTRRPPPRAKSPTSEASSPGGSPRAVKSKGKAFRIGGKTKNTKPVSPIPDAETPPVKDDVPSSPQIDPQANMTPKKARPAFRIGGKGKALQDDSQRTVPDSTEMNSMRAIRSPIAGPSSSPRPVRAVKEETPVEEVHEETPEEKAERKRAELKRKNEEAAKKQAQHKKKRRF</sequence>
<dbReference type="Gene3D" id="2.170.210.10">
    <property type="entry name" value="DNA double-strand break repair and VJ recombination XRCC4, N-terminal"/>
    <property type="match status" value="1"/>
</dbReference>
<feature type="compositionally biased region" description="Acidic residues" evidence="8">
    <location>
        <begin position="331"/>
        <end position="345"/>
    </location>
</feature>
<dbReference type="Pfam" id="PF21928">
    <property type="entry name" value="XLF_CC"/>
    <property type="match status" value="1"/>
</dbReference>
<dbReference type="RefSeq" id="XP_040788825.1">
    <property type="nucleotide sequence ID" value="XM_040936965.1"/>
</dbReference>
<dbReference type="PANTHER" id="PTHR32235">
    <property type="entry name" value="NON-HOMOLOGOUS END-JOINING FACTOR 1"/>
    <property type="match status" value="1"/>
</dbReference>
<evidence type="ECO:0000256" key="2">
    <source>
        <dbReference type="ARBA" id="ARBA00022763"/>
    </source>
</evidence>
<evidence type="ECO:0000256" key="6">
    <source>
        <dbReference type="ARBA" id="ARBA00025747"/>
    </source>
</evidence>
<dbReference type="CDD" id="cd22285">
    <property type="entry name" value="HD_XLF_N"/>
    <property type="match status" value="1"/>
</dbReference>
<dbReference type="Pfam" id="PF09302">
    <property type="entry name" value="XLF"/>
    <property type="match status" value="1"/>
</dbReference>
<feature type="compositionally biased region" description="Polar residues" evidence="8">
    <location>
        <begin position="367"/>
        <end position="376"/>
    </location>
</feature>
<comment type="similarity">
    <text evidence="6">Belongs to the XRCC4-XLF family. XLF subfamily.</text>
</comment>
<dbReference type="InterPro" id="IPR015381">
    <property type="entry name" value="XLF-like_N"/>
</dbReference>
<dbReference type="GO" id="GO:0006303">
    <property type="term" value="P:double-strand break repair via nonhomologous end joining"/>
    <property type="evidence" value="ECO:0007669"/>
    <property type="project" value="TreeGrafter"/>
</dbReference>
<protein>
    <recommendedName>
        <fullName evidence="7">Non-homologous end-joining factor 1</fullName>
    </recommendedName>
</protein>
<reference evidence="11" key="1">
    <citation type="submission" date="2020-01" db="EMBL/GenBank/DDBJ databases">
        <authorList>
            <consortium name="DOE Joint Genome Institute"/>
            <person name="Haridas S."/>
            <person name="Albert R."/>
            <person name="Binder M."/>
            <person name="Bloem J."/>
            <person name="Labutti K."/>
            <person name="Salamov A."/>
            <person name="Andreopoulos B."/>
            <person name="Baker S.E."/>
            <person name="Barry K."/>
            <person name="Bills G."/>
            <person name="Bluhm B.H."/>
            <person name="Cannon C."/>
            <person name="Castanera R."/>
            <person name="Culley D.E."/>
            <person name="Daum C."/>
            <person name="Ezra D."/>
            <person name="Gonzalez J.B."/>
            <person name="Henrissat B."/>
            <person name="Kuo A."/>
            <person name="Liang C."/>
            <person name="Lipzen A."/>
            <person name="Lutzoni F."/>
            <person name="Magnuson J."/>
            <person name="Mondo S."/>
            <person name="Nolan M."/>
            <person name="Ohm R."/>
            <person name="Pangilinan J."/>
            <person name="Park H.-J."/>
            <person name="Ramirez L."/>
            <person name="Alfaro M."/>
            <person name="Sun H."/>
            <person name="Tritt A."/>
            <person name="Yoshinaga Y."/>
            <person name="Zwiers L.-H."/>
            <person name="Turgeon B.G."/>
            <person name="Goodwin S.B."/>
            <person name="Spatafora J.W."/>
            <person name="Crous P.W."/>
            <person name="Grigoriev I.V."/>
        </authorList>
    </citation>
    <scope>NUCLEOTIDE SEQUENCE</scope>
    <source>
        <strain evidence="11">CBS 394.84</strain>
    </source>
</reference>
<evidence type="ECO:0000259" key="10">
    <source>
        <dbReference type="Pfam" id="PF21928"/>
    </source>
</evidence>
<comment type="subcellular location">
    <subcellularLocation>
        <location evidence="1">Nucleus</location>
    </subcellularLocation>
</comment>
<keyword evidence="2" id="KW-0227">DNA damage</keyword>
<keyword evidence="5" id="KW-0539">Nucleus</keyword>
<feature type="compositionally biased region" description="Polar residues" evidence="8">
    <location>
        <begin position="350"/>
        <end position="359"/>
    </location>
</feature>
<proteinExistence type="inferred from homology"/>
<dbReference type="EMBL" id="ML976616">
    <property type="protein sequence ID" value="KAF1846262.1"/>
    <property type="molecule type" value="Genomic_DNA"/>
</dbReference>
<dbReference type="Proteomes" id="UP000800039">
    <property type="component" value="Unassembled WGS sequence"/>
</dbReference>
<evidence type="ECO:0000313" key="12">
    <source>
        <dbReference type="Proteomes" id="UP000800039"/>
    </source>
</evidence>
<evidence type="ECO:0000256" key="1">
    <source>
        <dbReference type="ARBA" id="ARBA00004123"/>
    </source>
</evidence>
<keyword evidence="12" id="KW-1185">Reference proteome</keyword>
<feature type="compositionally biased region" description="Basic residues" evidence="8">
    <location>
        <begin position="519"/>
        <end position="528"/>
    </location>
</feature>
<dbReference type="GO" id="GO:0032807">
    <property type="term" value="C:DNA ligase IV complex"/>
    <property type="evidence" value="ECO:0007669"/>
    <property type="project" value="TreeGrafter"/>
</dbReference>
<dbReference type="PANTHER" id="PTHR32235:SF1">
    <property type="entry name" value="NON-HOMOLOGOUS END-JOINING FACTOR 1"/>
    <property type="match status" value="1"/>
</dbReference>
<feature type="domain" description="XLF-like N-terminal" evidence="9">
    <location>
        <begin position="4"/>
        <end position="123"/>
    </location>
</feature>
<dbReference type="AlphaFoldDB" id="A0A9P4L9D4"/>
<gene>
    <name evidence="11" type="ORF">K460DRAFT_406478</name>
</gene>
<feature type="compositionally biased region" description="Polar residues" evidence="8">
    <location>
        <begin position="452"/>
        <end position="461"/>
    </location>
</feature>
<evidence type="ECO:0000256" key="7">
    <source>
        <dbReference type="ARBA" id="ARBA00044529"/>
    </source>
</evidence>
<feature type="compositionally biased region" description="Polar residues" evidence="8">
    <location>
        <begin position="418"/>
        <end position="428"/>
    </location>
</feature>
<dbReference type="OrthoDB" id="2155935at2759"/>
<keyword evidence="3" id="KW-0238">DNA-binding</keyword>
<dbReference type="GO" id="GO:0045027">
    <property type="term" value="F:DNA end binding"/>
    <property type="evidence" value="ECO:0007669"/>
    <property type="project" value="TreeGrafter"/>
</dbReference>
<evidence type="ECO:0000256" key="3">
    <source>
        <dbReference type="ARBA" id="ARBA00023125"/>
    </source>
</evidence>
<comment type="caution">
    <text evidence="11">The sequence shown here is derived from an EMBL/GenBank/DDBJ whole genome shotgun (WGS) entry which is preliminary data.</text>
</comment>
<feature type="compositionally biased region" description="Acidic residues" evidence="8">
    <location>
        <begin position="292"/>
        <end position="302"/>
    </location>
</feature>
<name>A0A9P4L9D4_9PLEO</name>
<dbReference type="GeneID" id="63854215"/>
<feature type="domain" description="XLF-like coiled-coil region" evidence="10">
    <location>
        <begin position="130"/>
        <end position="178"/>
    </location>
</feature>
<evidence type="ECO:0000256" key="5">
    <source>
        <dbReference type="ARBA" id="ARBA00023242"/>
    </source>
</evidence>
<keyword evidence="4" id="KW-0234">DNA repair</keyword>